<gene>
    <name evidence="1" type="ORF">EDS130_LOCUS2631</name>
    <name evidence="2" type="ORF">XAT740_LOCUS3181</name>
</gene>
<sequence>MAATTSRRPIHQQNKSCKCSHSYAHLIYDDPYVFQVRGERVRSAHYRPCDVCLKEAGRQHALAANIKYEQRCSRLPPRPVYPRVSNRPKTTSSDRMADNCTWDNFMKRKSKYAIQTPYASCDLVGNHEYFDNRPSFVNYGGHYKDKQFGQKRTFNSLAVHQLKHDEASDHRLRNLYHERHLRRQAENYFRQHENREAHE</sequence>
<name>A0A813PSC7_ADIRI</name>
<dbReference type="OrthoDB" id="10028902at2759"/>
<dbReference type="EMBL" id="CAJNOJ010000006">
    <property type="protein sequence ID" value="CAF0757606.1"/>
    <property type="molecule type" value="Genomic_DNA"/>
</dbReference>
<keyword evidence="3" id="KW-1185">Reference proteome</keyword>
<reference evidence="1" key="1">
    <citation type="submission" date="2021-02" db="EMBL/GenBank/DDBJ databases">
        <authorList>
            <person name="Nowell W R."/>
        </authorList>
    </citation>
    <scope>NUCLEOTIDE SEQUENCE</scope>
</reference>
<dbReference type="EMBL" id="CAJNOR010000119">
    <property type="protein sequence ID" value="CAF0805237.1"/>
    <property type="molecule type" value="Genomic_DNA"/>
</dbReference>
<evidence type="ECO:0000313" key="3">
    <source>
        <dbReference type="Proteomes" id="UP000663828"/>
    </source>
</evidence>
<evidence type="ECO:0000313" key="4">
    <source>
        <dbReference type="Proteomes" id="UP000663852"/>
    </source>
</evidence>
<proteinExistence type="predicted"/>
<organism evidence="1 4">
    <name type="scientific">Adineta ricciae</name>
    <name type="common">Rotifer</name>
    <dbReference type="NCBI Taxonomy" id="249248"/>
    <lineage>
        <taxon>Eukaryota</taxon>
        <taxon>Metazoa</taxon>
        <taxon>Spiralia</taxon>
        <taxon>Gnathifera</taxon>
        <taxon>Rotifera</taxon>
        <taxon>Eurotatoria</taxon>
        <taxon>Bdelloidea</taxon>
        <taxon>Adinetida</taxon>
        <taxon>Adinetidae</taxon>
        <taxon>Adineta</taxon>
    </lineage>
</organism>
<dbReference type="AlphaFoldDB" id="A0A813PSC7"/>
<accession>A0A813PSC7</accession>
<dbReference type="Proteomes" id="UP000663828">
    <property type="component" value="Unassembled WGS sequence"/>
</dbReference>
<evidence type="ECO:0000313" key="2">
    <source>
        <dbReference type="EMBL" id="CAF0805237.1"/>
    </source>
</evidence>
<comment type="caution">
    <text evidence="1">The sequence shown here is derived from an EMBL/GenBank/DDBJ whole genome shotgun (WGS) entry which is preliminary data.</text>
</comment>
<protein>
    <submittedName>
        <fullName evidence="1">Uncharacterized protein</fullName>
    </submittedName>
</protein>
<dbReference type="Proteomes" id="UP000663852">
    <property type="component" value="Unassembled WGS sequence"/>
</dbReference>
<evidence type="ECO:0000313" key="1">
    <source>
        <dbReference type="EMBL" id="CAF0757606.1"/>
    </source>
</evidence>